<dbReference type="AlphaFoldDB" id="A0A087GDQ4"/>
<dbReference type="Pfam" id="PF03732">
    <property type="entry name" value="Retrotrans_gag"/>
    <property type="match status" value="1"/>
</dbReference>
<feature type="compositionally biased region" description="Basic and acidic residues" evidence="1">
    <location>
        <begin position="68"/>
        <end position="84"/>
    </location>
</feature>
<feature type="compositionally biased region" description="Basic and acidic residues" evidence="1">
    <location>
        <begin position="46"/>
        <end position="59"/>
    </location>
</feature>
<feature type="region of interest" description="Disordered" evidence="1">
    <location>
        <begin position="46"/>
        <end position="84"/>
    </location>
</feature>
<evidence type="ECO:0000259" key="2">
    <source>
        <dbReference type="Pfam" id="PF03732"/>
    </source>
</evidence>
<protein>
    <recommendedName>
        <fullName evidence="2">Retrotransposon gag domain-containing protein</fullName>
    </recommendedName>
</protein>
<dbReference type="eggNOG" id="KOG0017">
    <property type="taxonomic scope" value="Eukaryota"/>
</dbReference>
<reference evidence="4" key="1">
    <citation type="journal article" date="2015" name="Nat. Plants">
        <title>Genome expansion of Arabis alpina linked with retrotransposition and reduced symmetric DNA methylation.</title>
        <authorList>
            <person name="Willing E.M."/>
            <person name="Rawat V."/>
            <person name="Mandakova T."/>
            <person name="Maumus F."/>
            <person name="James G.V."/>
            <person name="Nordstroem K.J."/>
            <person name="Becker C."/>
            <person name="Warthmann N."/>
            <person name="Chica C."/>
            <person name="Szarzynska B."/>
            <person name="Zytnicki M."/>
            <person name="Albani M.C."/>
            <person name="Kiefer C."/>
            <person name="Bergonzi S."/>
            <person name="Castaings L."/>
            <person name="Mateos J.L."/>
            <person name="Berns M.C."/>
            <person name="Bujdoso N."/>
            <person name="Piofczyk T."/>
            <person name="de Lorenzo L."/>
            <person name="Barrero-Sicilia C."/>
            <person name="Mateos I."/>
            <person name="Piednoel M."/>
            <person name="Hagmann J."/>
            <person name="Chen-Min-Tao R."/>
            <person name="Iglesias-Fernandez R."/>
            <person name="Schuster S.C."/>
            <person name="Alonso-Blanco C."/>
            <person name="Roudier F."/>
            <person name="Carbonero P."/>
            <person name="Paz-Ares J."/>
            <person name="Davis S.J."/>
            <person name="Pecinka A."/>
            <person name="Quesneville H."/>
            <person name="Colot V."/>
            <person name="Lysak M.A."/>
            <person name="Weigel D."/>
            <person name="Coupland G."/>
            <person name="Schneeberger K."/>
        </authorList>
    </citation>
    <scope>NUCLEOTIDE SEQUENCE [LARGE SCALE GENOMIC DNA]</scope>
    <source>
        <strain evidence="4">cv. Pajares</strain>
    </source>
</reference>
<accession>A0A087GDQ4</accession>
<evidence type="ECO:0000313" key="4">
    <source>
        <dbReference type="Proteomes" id="UP000029120"/>
    </source>
</evidence>
<dbReference type="OMA" id="WIMAVEE"/>
<dbReference type="PANTHER" id="PTHR35046:SF18">
    <property type="entry name" value="RNA-DIRECTED DNA POLYMERASE"/>
    <property type="match status" value="1"/>
</dbReference>
<name>A0A087GDQ4_ARAAL</name>
<dbReference type="EMBL" id="CM002876">
    <property type="protein sequence ID" value="KFK28006.1"/>
    <property type="molecule type" value="Genomic_DNA"/>
</dbReference>
<dbReference type="OrthoDB" id="1112292at2759"/>
<gene>
    <name evidence="3" type="ordered locus">AALP_Aa8g459300</name>
</gene>
<dbReference type="PANTHER" id="PTHR35046">
    <property type="entry name" value="ZINC KNUCKLE (CCHC-TYPE) FAMILY PROTEIN"/>
    <property type="match status" value="1"/>
</dbReference>
<proteinExistence type="predicted"/>
<evidence type="ECO:0000313" key="3">
    <source>
        <dbReference type="EMBL" id="KFK28006.1"/>
    </source>
</evidence>
<dbReference type="Proteomes" id="UP000029120">
    <property type="component" value="Chromosome 8"/>
</dbReference>
<dbReference type="InterPro" id="IPR005162">
    <property type="entry name" value="Retrotrans_gag_dom"/>
</dbReference>
<organism evidence="3 4">
    <name type="scientific">Arabis alpina</name>
    <name type="common">Alpine rock-cress</name>
    <dbReference type="NCBI Taxonomy" id="50452"/>
    <lineage>
        <taxon>Eukaryota</taxon>
        <taxon>Viridiplantae</taxon>
        <taxon>Streptophyta</taxon>
        <taxon>Embryophyta</taxon>
        <taxon>Tracheophyta</taxon>
        <taxon>Spermatophyta</taxon>
        <taxon>Magnoliopsida</taxon>
        <taxon>eudicotyledons</taxon>
        <taxon>Gunneridae</taxon>
        <taxon>Pentapetalae</taxon>
        <taxon>rosids</taxon>
        <taxon>malvids</taxon>
        <taxon>Brassicales</taxon>
        <taxon>Brassicaceae</taxon>
        <taxon>Arabideae</taxon>
        <taxon>Arabis</taxon>
    </lineage>
</organism>
<sequence length="325" mass="37117">MSPRRQHEPVNEWVELRQTLLAMQENIQATIHDSIQEVVELFQGCEGRRSRSQPRSEADSKDDDNPFAEERSRQRGGGDEYHDRDRRWESGFKIEIPEFHGGVRGEELLDWLAVAEEAMEFKQVPDDRKVALVATKFRGKAASWWLQVKATRLRAGKGKIRSWEKLQKLLKSSFLPYNFDRTMFTRLQNLRQGSRTVDDYAEEFSLLLTRNEIYDNQMQLVSRFIGGLRPQIQNALSQFDHATMAEAHRRVVAFEQQFRAGSASWASGGVRNRVPLGTGTDVVVHQGGGKELVDSTAPLKSQVGGVGDDQNIRRSSRPNVLRCYS</sequence>
<evidence type="ECO:0000256" key="1">
    <source>
        <dbReference type="SAM" id="MobiDB-lite"/>
    </source>
</evidence>
<keyword evidence="4" id="KW-1185">Reference proteome</keyword>
<dbReference type="Gramene" id="KFK28006">
    <property type="protein sequence ID" value="KFK28006"/>
    <property type="gene ID" value="AALP_AA8G459300"/>
</dbReference>
<feature type="domain" description="Retrotransposon gag" evidence="2">
    <location>
        <begin position="132"/>
        <end position="230"/>
    </location>
</feature>